<evidence type="ECO:0000313" key="7">
    <source>
        <dbReference type="EMBL" id="PRQ03409.1"/>
    </source>
</evidence>
<accession>A0A2S9YE70</accession>
<comment type="caution">
    <text evidence="7">The sequence shown here is derived from an EMBL/GenBank/DDBJ whole genome shotgun (WGS) entry which is preliminary data.</text>
</comment>
<dbReference type="Pfam" id="PF00999">
    <property type="entry name" value="Na_H_Exchanger"/>
    <property type="match status" value="1"/>
</dbReference>
<keyword evidence="8" id="KW-1185">Reference proteome</keyword>
<dbReference type="InterPro" id="IPR038770">
    <property type="entry name" value="Na+/solute_symporter_sf"/>
</dbReference>
<feature type="transmembrane region" description="Helical" evidence="5">
    <location>
        <begin position="148"/>
        <end position="172"/>
    </location>
</feature>
<protein>
    <submittedName>
        <fullName evidence="7">PTS system fructose-specific EIIABC component</fullName>
    </submittedName>
</protein>
<dbReference type="InterPro" id="IPR006153">
    <property type="entry name" value="Cation/H_exchanger_TM"/>
</dbReference>
<feature type="transmembrane region" description="Helical" evidence="5">
    <location>
        <begin position="241"/>
        <end position="258"/>
    </location>
</feature>
<dbReference type="AlphaFoldDB" id="A0A2S9YE70"/>
<feature type="transmembrane region" description="Helical" evidence="5">
    <location>
        <begin position="192"/>
        <end position="211"/>
    </location>
</feature>
<dbReference type="OrthoDB" id="9783404at2"/>
<evidence type="ECO:0000256" key="1">
    <source>
        <dbReference type="ARBA" id="ARBA00004141"/>
    </source>
</evidence>
<feature type="domain" description="PTS EIIA type-2" evidence="6">
    <location>
        <begin position="401"/>
        <end position="546"/>
    </location>
</feature>
<feature type="transmembrane region" description="Helical" evidence="5">
    <location>
        <begin position="331"/>
        <end position="350"/>
    </location>
</feature>
<evidence type="ECO:0000259" key="6">
    <source>
        <dbReference type="PROSITE" id="PS51094"/>
    </source>
</evidence>
<comment type="subcellular location">
    <subcellularLocation>
        <location evidence="1">Membrane</location>
        <topology evidence="1">Multi-pass membrane protein</topology>
    </subcellularLocation>
</comment>
<dbReference type="GO" id="GO:0016020">
    <property type="term" value="C:membrane"/>
    <property type="evidence" value="ECO:0007669"/>
    <property type="project" value="UniProtKB-SubCell"/>
</dbReference>
<dbReference type="InterPro" id="IPR016152">
    <property type="entry name" value="PTrfase/Anion_transptr"/>
</dbReference>
<feature type="transmembrane region" description="Helical" evidence="5">
    <location>
        <begin position="356"/>
        <end position="377"/>
    </location>
</feature>
<reference evidence="7 8" key="1">
    <citation type="submission" date="2018-03" db="EMBL/GenBank/DDBJ databases">
        <title>Draft Genome Sequences of the Obligatory Marine Myxobacteria Enhygromyxa salina SWB005.</title>
        <authorList>
            <person name="Poehlein A."/>
            <person name="Moghaddam J.A."/>
            <person name="Harms H."/>
            <person name="Alanjari M."/>
            <person name="Koenig G.M."/>
            <person name="Daniel R."/>
            <person name="Schaeberle T.F."/>
        </authorList>
    </citation>
    <scope>NUCLEOTIDE SEQUENCE [LARGE SCALE GENOMIC DNA]</scope>
    <source>
        <strain evidence="7 8">SWB005</strain>
    </source>
</reference>
<dbReference type="GO" id="GO:1902600">
    <property type="term" value="P:proton transmembrane transport"/>
    <property type="evidence" value="ECO:0007669"/>
    <property type="project" value="InterPro"/>
</dbReference>
<proteinExistence type="predicted"/>
<dbReference type="CDD" id="cd00211">
    <property type="entry name" value="PTS_IIA_fru"/>
    <property type="match status" value="1"/>
</dbReference>
<dbReference type="PANTHER" id="PTHR43021">
    <property type="entry name" value="NA(+)/H(+) ANTIPORTER-RELATED"/>
    <property type="match status" value="1"/>
</dbReference>
<dbReference type="Gene3D" id="1.20.1530.20">
    <property type="match status" value="1"/>
</dbReference>
<dbReference type="EMBL" id="PVNK01000086">
    <property type="protein sequence ID" value="PRQ03409.1"/>
    <property type="molecule type" value="Genomic_DNA"/>
</dbReference>
<evidence type="ECO:0000256" key="4">
    <source>
        <dbReference type="ARBA" id="ARBA00023136"/>
    </source>
</evidence>
<feature type="transmembrane region" description="Helical" evidence="5">
    <location>
        <begin position="12"/>
        <end position="28"/>
    </location>
</feature>
<dbReference type="PANTHER" id="PTHR43021:SF2">
    <property type="entry name" value="CATION_H+ EXCHANGER DOMAIN-CONTAINING PROTEIN"/>
    <property type="match status" value="1"/>
</dbReference>
<evidence type="ECO:0000256" key="2">
    <source>
        <dbReference type="ARBA" id="ARBA00022692"/>
    </source>
</evidence>
<dbReference type="SUPFAM" id="SSF55804">
    <property type="entry name" value="Phoshotransferase/anion transport protein"/>
    <property type="match status" value="1"/>
</dbReference>
<dbReference type="Pfam" id="PF00359">
    <property type="entry name" value="PTS_EIIA_2"/>
    <property type="match status" value="1"/>
</dbReference>
<dbReference type="Gene3D" id="3.40.930.10">
    <property type="entry name" value="Mannitol-specific EII, Chain A"/>
    <property type="match status" value="1"/>
</dbReference>
<evidence type="ECO:0000313" key="8">
    <source>
        <dbReference type="Proteomes" id="UP000237968"/>
    </source>
</evidence>
<dbReference type="Proteomes" id="UP000237968">
    <property type="component" value="Unassembled WGS sequence"/>
</dbReference>
<keyword evidence="4 5" id="KW-0472">Membrane</keyword>
<sequence length="566" mass="60081">MAAMNFDEPMLNLATILIAGIVGGELASRLRLPRVTGWIGTGIVLRVLALPGLEPGSLGDFSPFTDFVLGFISFTVGATLHLHSLRNAERRLMLLVLGEALITPTVVFCALHFIGGLDAEVSVLLAVIAIAGAPGTTLVVVREARARGLLTGTLIAGIGLIDMVAVGAFAFWESLLRERSHEWQDAMLALGTEFGLALGIGLGCSLVAVGLTRRLVRPNFVGPTTVAVILGAWGLAQVADVSSILACTFAGIALSNIQHDTARSAEAYLQPFSGVLFAGFYTIVGMRLDFAVVIPMAGVVFLYFAARLGGKSLSAYLSMSAARVPRSVRNHIGLALLPHGGVAVGLLFFTQAQPQLAGVADTVVAIGLAGLAVNQLIGPSATRLSLQRAGEVGQDRPRLLDFLEEQRIVLNINGTKHELIQALADRLYATTPMLVPKAEFIASVLAREDEASTCLGRGLMIPHAMVPEGQEVCGVLGLNTEGLDLGAYDGRPVHAVVLLAAPESDRQRHLQILSAFASALTKDENLRDQLYHARSAGHAYEILHADESDALNYYLDEAIERVGRDR</sequence>
<evidence type="ECO:0000256" key="3">
    <source>
        <dbReference type="ARBA" id="ARBA00022989"/>
    </source>
</evidence>
<feature type="transmembrane region" description="Helical" evidence="5">
    <location>
        <begin position="265"/>
        <end position="284"/>
    </location>
</feature>
<keyword evidence="2 5" id="KW-0812">Transmembrane</keyword>
<gene>
    <name evidence="7" type="primary">fruA</name>
    <name evidence="7" type="ORF">ENSA5_16150</name>
</gene>
<feature type="transmembrane region" description="Helical" evidence="5">
    <location>
        <begin position="64"/>
        <end position="82"/>
    </location>
</feature>
<dbReference type="PROSITE" id="PS51094">
    <property type="entry name" value="PTS_EIIA_TYPE_2"/>
    <property type="match status" value="1"/>
</dbReference>
<evidence type="ECO:0000256" key="5">
    <source>
        <dbReference type="SAM" id="Phobius"/>
    </source>
</evidence>
<feature type="transmembrane region" description="Helical" evidence="5">
    <location>
        <begin position="94"/>
        <end position="115"/>
    </location>
</feature>
<name>A0A2S9YE70_9BACT</name>
<feature type="transmembrane region" description="Helical" evidence="5">
    <location>
        <begin position="35"/>
        <end position="52"/>
    </location>
</feature>
<dbReference type="GO" id="GO:0015297">
    <property type="term" value="F:antiporter activity"/>
    <property type="evidence" value="ECO:0007669"/>
    <property type="project" value="InterPro"/>
</dbReference>
<dbReference type="InterPro" id="IPR002178">
    <property type="entry name" value="PTS_EIIA_type-2_dom"/>
</dbReference>
<feature type="transmembrane region" description="Helical" evidence="5">
    <location>
        <begin position="290"/>
        <end position="310"/>
    </location>
</feature>
<feature type="transmembrane region" description="Helical" evidence="5">
    <location>
        <begin position="121"/>
        <end position="141"/>
    </location>
</feature>
<organism evidence="7 8">
    <name type="scientific">Enhygromyxa salina</name>
    <dbReference type="NCBI Taxonomy" id="215803"/>
    <lineage>
        <taxon>Bacteria</taxon>
        <taxon>Pseudomonadati</taxon>
        <taxon>Myxococcota</taxon>
        <taxon>Polyangia</taxon>
        <taxon>Nannocystales</taxon>
        <taxon>Nannocystaceae</taxon>
        <taxon>Enhygromyxa</taxon>
    </lineage>
</organism>
<keyword evidence="3 5" id="KW-1133">Transmembrane helix</keyword>